<name>A0A1I2IBF5_9ACTN</name>
<evidence type="ECO:0000259" key="7">
    <source>
        <dbReference type="Pfam" id="PF00296"/>
    </source>
</evidence>
<evidence type="ECO:0000256" key="3">
    <source>
        <dbReference type="ARBA" id="ARBA00023002"/>
    </source>
</evidence>
<keyword evidence="1 6" id="KW-0285">Flavoprotein</keyword>
<organism evidence="8 9">
    <name type="scientific">Actinacidiphila alni</name>
    <dbReference type="NCBI Taxonomy" id="380248"/>
    <lineage>
        <taxon>Bacteria</taxon>
        <taxon>Bacillati</taxon>
        <taxon>Actinomycetota</taxon>
        <taxon>Actinomycetes</taxon>
        <taxon>Kitasatosporales</taxon>
        <taxon>Streptomycetaceae</taxon>
        <taxon>Actinacidiphila</taxon>
    </lineage>
</organism>
<feature type="binding site" evidence="6">
    <location>
        <position position="156"/>
    </location>
    <ligand>
        <name>FMN</name>
        <dbReference type="ChEBI" id="CHEBI:58210"/>
    </ligand>
</feature>
<protein>
    <submittedName>
        <fullName evidence="8">FMN-dependent oxidoreductase, nitrilotriacetate monooxygenase family</fullName>
    </submittedName>
</protein>
<evidence type="ECO:0000256" key="1">
    <source>
        <dbReference type="ARBA" id="ARBA00022630"/>
    </source>
</evidence>
<dbReference type="OrthoDB" id="3265338at2"/>
<evidence type="ECO:0000256" key="2">
    <source>
        <dbReference type="ARBA" id="ARBA00022643"/>
    </source>
</evidence>
<reference evidence="8 9" key="1">
    <citation type="submission" date="2016-10" db="EMBL/GenBank/DDBJ databases">
        <authorList>
            <person name="de Groot N.N."/>
        </authorList>
    </citation>
    <scope>NUCLEOTIDE SEQUENCE [LARGE SCALE GENOMIC DNA]</scope>
    <source>
        <strain evidence="8 9">CGMCC 4.3510</strain>
    </source>
</reference>
<dbReference type="GO" id="GO:0016705">
    <property type="term" value="F:oxidoreductase activity, acting on paired donors, with incorporation or reduction of molecular oxygen"/>
    <property type="evidence" value="ECO:0007669"/>
    <property type="project" value="InterPro"/>
</dbReference>
<accession>A0A1I2IBF5</accession>
<dbReference type="AlphaFoldDB" id="A0A1I2IBF5"/>
<keyword evidence="3" id="KW-0560">Oxidoreductase</keyword>
<feature type="binding site" evidence="6">
    <location>
        <position position="160"/>
    </location>
    <ligand>
        <name>FMN</name>
        <dbReference type="ChEBI" id="CHEBI:58210"/>
    </ligand>
</feature>
<evidence type="ECO:0000313" key="8">
    <source>
        <dbReference type="EMBL" id="SFF39625.1"/>
    </source>
</evidence>
<feature type="binding site" evidence="6">
    <location>
        <position position="65"/>
    </location>
    <ligand>
        <name>FMN</name>
        <dbReference type="ChEBI" id="CHEBI:58210"/>
    </ligand>
</feature>
<evidence type="ECO:0000313" key="9">
    <source>
        <dbReference type="Proteomes" id="UP000199323"/>
    </source>
</evidence>
<feature type="binding site" evidence="6">
    <location>
        <position position="231"/>
    </location>
    <ligand>
        <name>FMN</name>
        <dbReference type="ChEBI" id="CHEBI:58210"/>
    </ligand>
</feature>
<dbReference type="InterPro" id="IPR016215">
    <property type="entry name" value="NTA_MOA"/>
</dbReference>
<gene>
    <name evidence="8" type="ORF">SAMN05216251_11344</name>
</gene>
<keyword evidence="9" id="KW-1185">Reference proteome</keyword>
<dbReference type="PANTHER" id="PTHR30011:SF16">
    <property type="entry name" value="C2H2 FINGER DOMAIN TRANSCRIPTION FACTOR (EUROFUNG)-RELATED"/>
    <property type="match status" value="1"/>
</dbReference>
<dbReference type="InterPro" id="IPR036661">
    <property type="entry name" value="Luciferase-like_sf"/>
</dbReference>
<feature type="binding site" evidence="6">
    <location>
        <position position="230"/>
    </location>
    <ligand>
        <name>FMN</name>
        <dbReference type="ChEBI" id="CHEBI:58210"/>
    </ligand>
</feature>
<feature type="domain" description="Luciferase-like" evidence="7">
    <location>
        <begin position="35"/>
        <end position="395"/>
    </location>
</feature>
<dbReference type="InterPro" id="IPR051260">
    <property type="entry name" value="Diverse_substr_monoxygenases"/>
</dbReference>
<dbReference type="STRING" id="380248.SAMN05216251_11344"/>
<evidence type="ECO:0000256" key="6">
    <source>
        <dbReference type="PIRSR" id="PIRSR000337-1"/>
    </source>
</evidence>
<evidence type="ECO:0000256" key="4">
    <source>
        <dbReference type="ARBA" id="ARBA00023033"/>
    </source>
</evidence>
<dbReference type="Proteomes" id="UP000199323">
    <property type="component" value="Unassembled WGS sequence"/>
</dbReference>
<dbReference type="EMBL" id="FONG01000013">
    <property type="protein sequence ID" value="SFF39625.1"/>
    <property type="molecule type" value="Genomic_DNA"/>
</dbReference>
<dbReference type="NCBIfam" id="TIGR03860">
    <property type="entry name" value="FMN_nitrolo"/>
    <property type="match status" value="1"/>
</dbReference>
<dbReference type="Pfam" id="PF00296">
    <property type="entry name" value="Bac_luciferase"/>
    <property type="match status" value="1"/>
</dbReference>
<dbReference type="CDD" id="cd01095">
    <property type="entry name" value="Nitrilotriacetate_monoxgenase"/>
    <property type="match status" value="1"/>
</dbReference>
<dbReference type="SUPFAM" id="SSF51679">
    <property type="entry name" value="Bacterial luciferase-like"/>
    <property type="match status" value="1"/>
</dbReference>
<keyword evidence="2 6" id="KW-0288">FMN</keyword>
<dbReference type="InterPro" id="IPR011251">
    <property type="entry name" value="Luciferase-like_dom"/>
</dbReference>
<dbReference type="RefSeq" id="WP_093715312.1">
    <property type="nucleotide sequence ID" value="NZ_FONG01000013.1"/>
</dbReference>
<dbReference type="Gene3D" id="3.20.20.30">
    <property type="entry name" value="Luciferase-like domain"/>
    <property type="match status" value="1"/>
</dbReference>
<sequence>MSATSRGTRGTRGLHLNAFLQFVGHHEAAWRVGRAGPHAGWDVAHYRHLARVAERGRMDAVFFGDSPAAYGSDHSELAHRPLARLDPTVLLSDLGASTSNIGLIATASTTYTEPYELARRLASLDHVTGGRSGWNIVTTSSAHAARNFGLDGHPDHATRYERAAEFLEVALALWGSWPVDAVLADRVRGRFADADRIRAIDHVGARFRVAGPLNVPRPPQGHPVLVQAGSSADGIAFAGRYAEAVFTARLNAEGAEAFADRLRAEVAAAGRDPRGVLILPGLVPVLGGTEAEARAAKRRLDEAVVPGSILPAVSRLLGIPLTEADLDRTLLPGDLPDGAGERGSRSALVQELLGGARFTVGELVVRYAAGRAHLEVTGTPEQVADVIEDWYLRGAADGFNIMPPVFPEGLEDFVDHVIPILRRRGLFRTDYEGTTLRDHYGLPVPEPHDTSRKAPR</sequence>
<feature type="binding site" evidence="6">
    <location>
        <position position="106"/>
    </location>
    <ligand>
        <name>FMN</name>
        <dbReference type="ChEBI" id="CHEBI:58210"/>
    </ligand>
</feature>
<keyword evidence="4 8" id="KW-0503">Monooxygenase</keyword>
<dbReference type="GO" id="GO:0004497">
    <property type="term" value="F:monooxygenase activity"/>
    <property type="evidence" value="ECO:0007669"/>
    <property type="project" value="UniProtKB-KW"/>
</dbReference>
<dbReference type="PANTHER" id="PTHR30011">
    <property type="entry name" value="ALKANESULFONATE MONOOXYGENASE-RELATED"/>
    <property type="match status" value="1"/>
</dbReference>
<comment type="similarity">
    <text evidence="5">Belongs to the NtaA/SnaA/DszA monooxygenase family.</text>
</comment>
<evidence type="ECO:0000256" key="5">
    <source>
        <dbReference type="ARBA" id="ARBA00033748"/>
    </source>
</evidence>
<proteinExistence type="inferred from homology"/>
<dbReference type="PIRSF" id="PIRSF000337">
    <property type="entry name" value="NTA_MOA"/>
    <property type="match status" value="1"/>
</dbReference>